<protein>
    <submittedName>
        <fullName evidence="2">Uncharacterized protein</fullName>
    </submittedName>
</protein>
<accession>A0A812AS93</accession>
<evidence type="ECO:0000313" key="2">
    <source>
        <dbReference type="EMBL" id="CAE1159060.1"/>
    </source>
</evidence>
<dbReference type="Proteomes" id="UP000597762">
    <property type="component" value="Unassembled WGS sequence"/>
</dbReference>
<proteinExistence type="predicted"/>
<keyword evidence="1" id="KW-0472">Membrane</keyword>
<dbReference type="AlphaFoldDB" id="A0A812AS93"/>
<name>A0A812AS93_ACAPH</name>
<feature type="transmembrane region" description="Helical" evidence="1">
    <location>
        <begin position="115"/>
        <end position="133"/>
    </location>
</feature>
<comment type="caution">
    <text evidence="2">The sequence shown here is derived from an EMBL/GenBank/DDBJ whole genome shotgun (WGS) entry which is preliminary data.</text>
</comment>
<reference evidence="2" key="1">
    <citation type="submission" date="2021-01" db="EMBL/GenBank/DDBJ databases">
        <authorList>
            <person name="Li R."/>
            <person name="Bekaert M."/>
        </authorList>
    </citation>
    <scope>NUCLEOTIDE SEQUENCE</scope>
    <source>
        <strain evidence="2">Farmed</strain>
    </source>
</reference>
<keyword evidence="3" id="KW-1185">Reference proteome</keyword>
<keyword evidence="1" id="KW-1133">Transmembrane helix</keyword>
<gene>
    <name evidence="2" type="ORF">SPHA_5845</name>
</gene>
<keyword evidence="1" id="KW-0812">Transmembrane</keyword>
<feature type="transmembrane region" description="Helical" evidence="1">
    <location>
        <begin position="89"/>
        <end position="108"/>
    </location>
</feature>
<evidence type="ECO:0000256" key="1">
    <source>
        <dbReference type="SAM" id="Phobius"/>
    </source>
</evidence>
<evidence type="ECO:0000313" key="3">
    <source>
        <dbReference type="Proteomes" id="UP000597762"/>
    </source>
</evidence>
<dbReference type="EMBL" id="CAHIKZ030000191">
    <property type="protein sequence ID" value="CAE1159060.1"/>
    <property type="molecule type" value="Genomic_DNA"/>
</dbReference>
<organism evidence="2 3">
    <name type="scientific">Acanthosepion pharaonis</name>
    <name type="common">Pharaoh cuttlefish</name>
    <name type="synonym">Sepia pharaonis</name>
    <dbReference type="NCBI Taxonomy" id="158019"/>
    <lineage>
        <taxon>Eukaryota</taxon>
        <taxon>Metazoa</taxon>
        <taxon>Spiralia</taxon>
        <taxon>Lophotrochozoa</taxon>
        <taxon>Mollusca</taxon>
        <taxon>Cephalopoda</taxon>
        <taxon>Coleoidea</taxon>
        <taxon>Decapodiformes</taxon>
        <taxon>Sepiida</taxon>
        <taxon>Sepiina</taxon>
        <taxon>Sepiidae</taxon>
        <taxon>Acanthosepion</taxon>
    </lineage>
</organism>
<sequence length="230" mass="26455">MTQHIINLVRFFCNIFLFFSPSNPFVFYHLFTVILSLSFLYLSLFFSSFLLLLLFFSSSLLFLFFITCYASFLPLYFPCVLFLSLTFPHAGFLSPFLLFILSLPLPLFSPDTLPLPLLLCFSLLSFCLPLYLFRHSLPLSLSLFPLSLFALYPTLSPSHRFFFCCCSFIYKYDCGSASVCVILFIKLSHWPAWYYLHVPKSRPNNTDLPASLSLSLSLSLSIYLSLPHPP</sequence>